<evidence type="ECO:0000313" key="12">
    <source>
        <dbReference type="Proteomes" id="UP000749040"/>
    </source>
</evidence>
<keyword evidence="5" id="KW-0547">Nucleotide-binding</keyword>
<evidence type="ECO:0000256" key="4">
    <source>
        <dbReference type="ARBA" id="ARBA00022679"/>
    </source>
</evidence>
<dbReference type="SUPFAM" id="SSF55874">
    <property type="entry name" value="ATPase domain of HSP90 chaperone/DNA topoisomerase II/histidine kinase"/>
    <property type="match status" value="1"/>
</dbReference>
<protein>
    <recommendedName>
        <fullName evidence="2">histidine kinase</fullName>
        <ecNumber evidence="2">2.7.13.3</ecNumber>
    </recommendedName>
</protein>
<keyword evidence="4" id="KW-0808">Transferase</keyword>
<evidence type="ECO:0000256" key="5">
    <source>
        <dbReference type="ARBA" id="ARBA00022741"/>
    </source>
</evidence>
<comment type="caution">
    <text evidence="11">The sequence shown here is derived from an EMBL/GenBank/DDBJ whole genome shotgun (WGS) entry which is preliminary data.</text>
</comment>
<keyword evidence="6" id="KW-0418">Kinase</keyword>
<evidence type="ECO:0000256" key="7">
    <source>
        <dbReference type="ARBA" id="ARBA00022840"/>
    </source>
</evidence>
<dbReference type="InterPro" id="IPR011712">
    <property type="entry name" value="Sig_transdc_His_kin_sub3_dim/P"/>
</dbReference>
<dbReference type="EC" id="2.7.13.3" evidence="2"/>
<reference evidence="11 12" key="1">
    <citation type="submission" date="2021-01" db="EMBL/GenBank/DDBJ databases">
        <title>Streptomyces acididurans sp. nov., isolated from a peat swamp forest soil.</title>
        <authorList>
            <person name="Chantavorakit T."/>
            <person name="Duangmal K."/>
        </authorList>
    </citation>
    <scope>NUCLEOTIDE SEQUENCE [LARGE SCALE GENOMIC DNA]</scope>
    <source>
        <strain evidence="11 12">KK5PA1</strain>
    </source>
</reference>
<comment type="catalytic activity">
    <reaction evidence="1">
        <text>ATP + protein L-histidine = ADP + protein N-phospho-L-histidine.</text>
        <dbReference type="EC" id="2.7.13.3"/>
    </reaction>
</comment>
<evidence type="ECO:0000256" key="9">
    <source>
        <dbReference type="SAM" id="Phobius"/>
    </source>
</evidence>
<dbReference type="CDD" id="cd16917">
    <property type="entry name" value="HATPase_UhpB-NarQ-NarX-like"/>
    <property type="match status" value="1"/>
</dbReference>
<feature type="transmembrane region" description="Helical" evidence="9">
    <location>
        <begin position="91"/>
        <end position="107"/>
    </location>
</feature>
<organism evidence="11 12">
    <name type="scientific">Actinacidiphila acididurans</name>
    <dbReference type="NCBI Taxonomy" id="2784346"/>
    <lineage>
        <taxon>Bacteria</taxon>
        <taxon>Bacillati</taxon>
        <taxon>Actinomycetota</taxon>
        <taxon>Actinomycetes</taxon>
        <taxon>Kitasatosporales</taxon>
        <taxon>Streptomycetaceae</taxon>
        <taxon>Actinacidiphila</taxon>
    </lineage>
</organism>
<dbReference type="Gene3D" id="3.30.565.10">
    <property type="entry name" value="Histidine kinase-like ATPase, C-terminal domain"/>
    <property type="match status" value="1"/>
</dbReference>
<dbReference type="PANTHER" id="PTHR24421">
    <property type="entry name" value="NITRATE/NITRITE SENSOR PROTEIN NARX-RELATED"/>
    <property type="match status" value="1"/>
</dbReference>
<evidence type="ECO:0000256" key="3">
    <source>
        <dbReference type="ARBA" id="ARBA00022553"/>
    </source>
</evidence>
<evidence type="ECO:0000256" key="2">
    <source>
        <dbReference type="ARBA" id="ARBA00012438"/>
    </source>
</evidence>
<evidence type="ECO:0000313" key="11">
    <source>
        <dbReference type="EMBL" id="MBM9509276.1"/>
    </source>
</evidence>
<keyword evidence="3" id="KW-0597">Phosphoprotein</keyword>
<keyword evidence="9" id="KW-1133">Transmembrane helix</keyword>
<dbReference type="EMBL" id="JADKYB010000024">
    <property type="protein sequence ID" value="MBM9509276.1"/>
    <property type="molecule type" value="Genomic_DNA"/>
</dbReference>
<keyword evidence="9" id="KW-0812">Transmembrane</keyword>
<keyword evidence="8" id="KW-0902">Two-component regulatory system</keyword>
<feature type="transmembrane region" description="Helical" evidence="9">
    <location>
        <begin position="139"/>
        <end position="156"/>
    </location>
</feature>
<keyword evidence="9" id="KW-0472">Membrane</keyword>
<proteinExistence type="predicted"/>
<dbReference type="PANTHER" id="PTHR24421:SF10">
    <property type="entry name" value="NITRATE_NITRITE SENSOR PROTEIN NARQ"/>
    <property type="match status" value="1"/>
</dbReference>
<evidence type="ECO:0000256" key="6">
    <source>
        <dbReference type="ARBA" id="ARBA00022777"/>
    </source>
</evidence>
<evidence type="ECO:0000259" key="10">
    <source>
        <dbReference type="Pfam" id="PF07730"/>
    </source>
</evidence>
<keyword evidence="12" id="KW-1185">Reference proteome</keyword>
<gene>
    <name evidence="11" type="ORF">ITX44_32965</name>
</gene>
<keyword evidence="7" id="KW-0067">ATP-binding</keyword>
<dbReference type="InterPro" id="IPR050482">
    <property type="entry name" value="Sensor_HK_TwoCompSys"/>
</dbReference>
<sequence length="390" mass="40955">MASVIAAGRTAVRDTLRVPDLDLLLALAAFAALLVDPVLQHLVSAPTVPMGILAFAAAAPLAFRRRFPVPVLAAEVPLLMLSLALYHPNRAAVGIAMLLVFTVGLEGRRARTLVVGAVMALIVTAAVVVTSRHPETTDIVAHTALVVGALIAGDALRARQALQRALVEEAARAREAAAQHHFDEQRLALAHELHDVVGHTLVAINVRAAAAAHRANRNTRGEEGAVLAEIAATSAEALSELRTTLKALRSEQRGPAPLHPFQDLADLTDLIAGVHETGLSVELDVAGDPGLLPTPVSHAGYRIVQEGLTNVMRHSTSRTARVRIDVGDRSAVIEIVDEGPPRTARAHPPGHGLQGMRERAAALGGTCAAGPLDGNRWRVQAELPIAHGGV</sequence>
<feature type="transmembrane region" description="Helical" evidence="9">
    <location>
        <begin position="114"/>
        <end position="133"/>
    </location>
</feature>
<dbReference type="Pfam" id="PF07730">
    <property type="entry name" value="HisKA_3"/>
    <property type="match status" value="1"/>
</dbReference>
<dbReference type="Gene3D" id="1.20.5.1930">
    <property type="match status" value="1"/>
</dbReference>
<feature type="transmembrane region" description="Helical" evidence="9">
    <location>
        <begin position="21"/>
        <end position="39"/>
    </location>
</feature>
<name>A0ABS2U3F4_9ACTN</name>
<dbReference type="InterPro" id="IPR036890">
    <property type="entry name" value="HATPase_C_sf"/>
</dbReference>
<accession>A0ABS2U3F4</accession>
<evidence type="ECO:0000256" key="1">
    <source>
        <dbReference type="ARBA" id="ARBA00000085"/>
    </source>
</evidence>
<feature type="domain" description="Signal transduction histidine kinase subgroup 3 dimerisation and phosphoacceptor" evidence="10">
    <location>
        <begin position="186"/>
        <end position="251"/>
    </location>
</feature>
<evidence type="ECO:0000256" key="8">
    <source>
        <dbReference type="ARBA" id="ARBA00023012"/>
    </source>
</evidence>
<dbReference type="RefSeq" id="WP_205362120.1">
    <property type="nucleotide sequence ID" value="NZ_JADKYB010000024.1"/>
</dbReference>
<dbReference type="Proteomes" id="UP000749040">
    <property type="component" value="Unassembled WGS sequence"/>
</dbReference>